<reference evidence="5" key="1">
    <citation type="journal article" date="2019" name="Int. J. Syst. Evol. Microbiol.">
        <title>The Global Catalogue of Microorganisms (GCM) 10K type strain sequencing project: providing services to taxonomists for standard genome sequencing and annotation.</title>
        <authorList>
            <consortium name="The Broad Institute Genomics Platform"/>
            <consortium name="The Broad Institute Genome Sequencing Center for Infectious Disease"/>
            <person name="Wu L."/>
            <person name="Ma J."/>
        </authorList>
    </citation>
    <scope>NUCLEOTIDE SEQUENCE [LARGE SCALE GENOMIC DNA]</scope>
    <source>
        <strain evidence="5">CECT 7956</strain>
    </source>
</reference>
<evidence type="ECO:0000256" key="1">
    <source>
        <dbReference type="ARBA" id="ARBA00022603"/>
    </source>
</evidence>
<dbReference type="CDD" id="cd18097">
    <property type="entry name" value="SpoU-like"/>
    <property type="match status" value="1"/>
</dbReference>
<dbReference type="Gene3D" id="3.40.1280.10">
    <property type="match status" value="1"/>
</dbReference>
<evidence type="ECO:0000256" key="2">
    <source>
        <dbReference type="ARBA" id="ARBA00022679"/>
    </source>
</evidence>
<gene>
    <name evidence="4" type="ORF">ACFOOI_08445</name>
</gene>
<name>A0ABV7YUN9_9BACT</name>
<dbReference type="InterPro" id="IPR029026">
    <property type="entry name" value="tRNA_m1G_MTases_N"/>
</dbReference>
<dbReference type="Proteomes" id="UP001595616">
    <property type="component" value="Unassembled WGS sequence"/>
</dbReference>
<keyword evidence="2" id="KW-0808">Transferase</keyword>
<evidence type="ECO:0000313" key="5">
    <source>
        <dbReference type="Proteomes" id="UP001595616"/>
    </source>
</evidence>
<proteinExistence type="predicted"/>
<accession>A0ABV7YUN9</accession>
<dbReference type="EMBL" id="JBHRYQ010000001">
    <property type="protein sequence ID" value="MFC3810680.1"/>
    <property type="molecule type" value="Genomic_DNA"/>
</dbReference>
<dbReference type="GO" id="GO:0008168">
    <property type="term" value="F:methyltransferase activity"/>
    <property type="evidence" value="ECO:0007669"/>
    <property type="project" value="UniProtKB-KW"/>
</dbReference>
<keyword evidence="1 4" id="KW-0489">Methyltransferase</keyword>
<keyword evidence="5" id="KW-1185">Reference proteome</keyword>
<dbReference type="GO" id="GO:0032259">
    <property type="term" value="P:methylation"/>
    <property type="evidence" value="ECO:0007669"/>
    <property type="project" value="UniProtKB-KW"/>
</dbReference>
<dbReference type="InterPro" id="IPR001537">
    <property type="entry name" value="SpoU_MeTrfase"/>
</dbReference>
<feature type="domain" description="tRNA/rRNA methyltransferase SpoU type" evidence="3">
    <location>
        <begin position="25"/>
        <end position="167"/>
    </location>
</feature>
<dbReference type="SUPFAM" id="SSF75217">
    <property type="entry name" value="alpha/beta knot"/>
    <property type="match status" value="1"/>
</dbReference>
<sequence length="183" mass="20565">MKKLSMEELQRKSVVEFKEAKKSKLRLVLDDIRSMSNIGSVFRTSDAFLVEKIHLCGITAQPPHREIEKTAIGATESVAWSYHENVLELIKELKSEGFIILSLEQADKSVMLNEFLPKAEEKYAVVLGNEVFGVNEEIIALSDQVIEIPQYGTKHSLNVSVSAGILIWDFYSKINGKVLESPL</sequence>
<dbReference type="Pfam" id="PF00588">
    <property type="entry name" value="SpoU_methylase"/>
    <property type="match status" value="1"/>
</dbReference>
<dbReference type="InterPro" id="IPR029028">
    <property type="entry name" value="Alpha/beta_knot_MTases"/>
</dbReference>
<protein>
    <submittedName>
        <fullName evidence="4">RNA methyltransferase</fullName>
    </submittedName>
</protein>
<dbReference type="RefSeq" id="WP_379837001.1">
    <property type="nucleotide sequence ID" value="NZ_JBHRYQ010000001.1"/>
</dbReference>
<comment type="caution">
    <text evidence="4">The sequence shown here is derived from an EMBL/GenBank/DDBJ whole genome shotgun (WGS) entry which is preliminary data.</text>
</comment>
<dbReference type="PANTHER" id="PTHR46429">
    <property type="entry name" value="23S RRNA (GUANOSINE-2'-O-)-METHYLTRANSFERASE RLMB"/>
    <property type="match status" value="1"/>
</dbReference>
<evidence type="ECO:0000259" key="3">
    <source>
        <dbReference type="Pfam" id="PF00588"/>
    </source>
</evidence>
<dbReference type="PANTHER" id="PTHR46429:SF1">
    <property type="entry name" value="23S RRNA (GUANOSINE-2'-O-)-METHYLTRANSFERASE RLMB"/>
    <property type="match status" value="1"/>
</dbReference>
<evidence type="ECO:0000313" key="4">
    <source>
        <dbReference type="EMBL" id="MFC3810680.1"/>
    </source>
</evidence>
<organism evidence="4 5">
    <name type="scientific">Lacihabitans lacunae</name>
    <dbReference type="NCBI Taxonomy" id="1028214"/>
    <lineage>
        <taxon>Bacteria</taxon>
        <taxon>Pseudomonadati</taxon>
        <taxon>Bacteroidota</taxon>
        <taxon>Cytophagia</taxon>
        <taxon>Cytophagales</taxon>
        <taxon>Leadbetterellaceae</taxon>
        <taxon>Lacihabitans</taxon>
    </lineage>
</organism>
<dbReference type="InterPro" id="IPR004441">
    <property type="entry name" value="rRNA_MeTrfase_TrmH"/>
</dbReference>